<organism evidence="2 3">
    <name type="scientific">Micromonospora echinofusca</name>
    <dbReference type="NCBI Taxonomy" id="47858"/>
    <lineage>
        <taxon>Bacteria</taxon>
        <taxon>Bacillati</taxon>
        <taxon>Actinomycetota</taxon>
        <taxon>Actinomycetes</taxon>
        <taxon>Micromonosporales</taxon>
        <taxon>Micromonosporaceae</taxon>
        <taxon>Micromonospora</taxon>
    </lineage>
</organism>
<protein>
    <recommendedName>
        <fullName evidence="1">TY-Chap N-terminal domain-containing protein</fullName>
    </recommendedName>
</protein>
<evidence type="ECO:0000313" key="2">
    <source>
        <dbReference type="EMBL" id="MBO4208612.1"/>
    </source>
</evidence>
<accession>A0ABS3VVN1</accession>
<dbReference type="RefSeq" id="WP_208815599.1">
    <property type="nucleotide sequence ID" value="NZ_WVUH01000212.1"/>
</dbReference>
<name>A0ABS3VVN1_MICEH</name>
<proteinExistence type="predicted"/>
<dbReference type="Proteomes" id="UP000823521">
    <property type="component" value="Unassembled WGS sequence"/>
</dbReference>
<evidence type="ECO:0000259" key="1">
    <source>
        <dbReference type="Pfam" id="PF22552"/>
    </source>
</evidence>
<evidence type="ECO:0000313" key="3">
    <source>
        <dbReference type="Proteomes" id="UP000823521"/>
    </source>
</evidence>
<dbReference type="EMBL" id="WVUH01000212">
    <property type="protein sequence ID" value="MBO4208612.1"/>
    <property type="molecule type" value="Genomic_DNA"/>
</dbReference>
<reference evidence="2 3" key="1">
    <citation type="submission" date="2019-12" db="EMBL/GenBank/DDBJ databases">
        <title>Whole genome sequencing of endophytic Actinobacterium Micromonospora sp. MPMI6T.</title>
        <authorList>
            <person name="Evv R."/>
            <person name="Podile A.R."/>
        </authorList>
    </citation>
    <scope>NUCLEOTIDE SEQUENCE [LARGE SCALE GENOMIC DNA]</scope>
    <source>
        <strain evidence="2 3">MPMI6</strain>
    </source>
</reference>
<gene>
    <name evidence="2" type="ORF">GSF22_21740</name>
</gene>
<sequence length="371" mass="39736">MTGAHQTGDRDRPSGGDGLAVALTDVLGRLPAGAVLQLVDAAEPDGDRYVQLWQDPAALRVEVGAAAPADPARGLPAVDPAVLAGIGWQPPGPAHPAHWWAELAWPAPAAGYQRLAYRLVDTIRDAFGLAIPAGLGYRAWRAGAGPLDLPELGLAPVRTQYWARLADGDPVDRPAGLLRRTRVGAVTTDEAFGRDGRWHPTRTVEYAERGELLDDLVPLDEPAAGRLVAQWRDRAAATADGTAGDGTADGGVRVASTAEVRRDPGGRPVLPEHRLPPGERAAVAGYLRDAPIVLAGFGYDPDPYDPEQAEVVPLHLHTDGVWVWSESLAYFAERYGLPPEPDFLAHLRRQGHRCPEVDEAALRRAEAALRR</sequence>
<dbReference type="InterPro" id="IPR054344">
    <property type="entry name" value="TY-Chap_N"/>
</dbReference>
<dbReference type="Pfam" id="PF22552">
    <property type="entry name" value="TY-Chap3"/>
    <property type="match status" value="1"/>
</dbReference>
<keyword evidence="3" id="KW-1185">Reference proteome</keyword>
<feature type="domain" description="TY-Chap N-terminal" evidence="1">
    <location>
        <begin position="19"/>
        <end position="135"/>
    </location>
</feature>
<comment type="caution">
    <text evidence="2">The sequence shown here is derived from an EMBL/GenBank/DDBJ whole genome shotgun (WGS) entry which is preliminary data.</text>
</comment>